<dbReference type="Proteomes" id="UP000257109">
    <property type="component" value="Unassembled WGS sequence"/>
</dbReference>
<dbReference type="AlphaFoldDB" id="A0A371FNN5"/>
<evidence type="ECO:0000256" key="2">
    <source>
        <dbReference type="ARBA" id="ARBA00022676"/>
    </source>
</evidence>
<dbReference type="GO" id="GO:0071555">
    <property type="term" value="P:cell wall organization"/>
    <property type="evidence" value="ECO:0007669"/>
    <property type="project" value="UniProtKB-KW"/>
</dbReference>
<evidence type="ECO:0000313" key="12">
    <source>
        <dbReference type="Proteomes" id="UP000257109"/>
    </source>
</evidence>
<dbReference type="Pfam" id="PF03552">
    <property type="entry name" value="Cellulose_synt"/>
    <property type="match status" value="1"/>
</dbReference>
<sequence length="492" mass="56455">MIPFCSLRNPRLLVAMAMTAPLTTGSHSRNGFRFSDQENGDYNQQQWQHNGDQAFSLTGTAADEDFEGQKAFYSNSEKRKEKRSLMSIDQGEDDYLLAESRQALWRKVPIASSLINPYRIVIIMRVVILVFFFHLRITTPVHDALALWIISVVCEIWLALSWIVEQLPKWFPITRETYLERLSLRFEPEGEPNLLAPLDIFVTTADPSKEPPIITANTVLSVLSVDYPVEKVSCYVSDDSASMLLFDTLSETAEFARIWVPFCNKYNIEPRAPEFYFSQKLDYLKDKVHPTFVKDRRAMKREYEEFKVKVNVLVAKGQKKPEEGWVMQDGNPWPGNNMEDHPGMIQVFLGSAGALDKEGKELPRLVYVSREKRPGYQHHRKAGAMNALDIRKTVCNSCNAIFPQKVRVSAVLSNAPFALNLDCDQYINNSKVLREAMCFLMDPQLGKKFCYVQFPKRFDGIDCNDRYANHNTVFFDVRNILLNSITNCNLIN</sequence>
<feature type="transmembrane region" description="Helical" evidence="10">
    <location>
        <begin position="115"/>
        <end position="133"/>
    </location>
</feature>
<organism evidence="11 12">
    <name type="scientific">Mucuna pruriens</name>
    <name type="common">Velvet bean</name>
    <name type="synonym">Dolichos pruriens</name>
    <dbReference type="NCBI Taxonomy" id="157652"/>
    <lineage>
        <taxon>Eukaryota</taxon>
        <taxon>Viridiplantae</taxon>
        <taxon>Streptophyta</taxon>
        <taxon>Embryophyta</taxon>
        <taxon>Tracheophyta</taxon>
        <taxon>Spermatophyta</taxon>
        <taxon>Magnoliopsida</taxon>
        <taxon>eudicotyledons</taxon>
        <taxon>Gunneridae</taxon>
        <taxon>Pentapetalae</taxon>
        <taxon>rosids</taxon>
        <taxon>fabids</taxon>
        <taxon>Fabales</taxon>
        <taxon>Fabaceae</taxon>
        <taxon>Papilionoideae</taxon>
        <taxon>50 kb inversion clade</taxon>
        <taxon>NPAAA clade</taxon>
        <taxon>indigoferoid/millettioid clade</taxon>
        <taxon>Phaseoleae</taxon>
        <taxon>Mucuna</taxon>
    </lineage>
</organism>
<keyword evidence="12" id="KW-1185">Reference proteome</keyword>
<feature type="binding site" evidence="9">
    <location>
        <position position="381"/>
    </location>
    <ligand>
        <name>Mn(2+)</name>
        <dbReference type="ChEBI" id="CHEBI:29035"/>
    </ligand>
</feature>
<keyword evidence="4 10" id="KW-0812">Transmembrane</keyword>
<dbReference type="GO" id="GO:0030244">
    <property type="term" value="P:cellulose biosynthetic process"/>
    <property type="evidence" value="ECO:0007669"/>
    <property type="project" value="InterPro"/>
</dbReference>
<feature type="non-terminal residue" evidence="11">
    <location>
        <position position="1"/>
    </location>
</feature>
<protein>
    <submittedName>
        <fullName evidence="11">Cellulose synthase A catalytic subunit 4 [UDP-forming]</fullName>
    </submittedName>
</protein>
<comment type="subcellular location">
    <subcellularLocation>
        <location evidence="1">Endomembrane system</location>
    </subcellularLocation>
</comment>
<feature type="binding site" evidence="9">
    <location>
        <position position="422"/>
    </location>
    <ligand>
        <name>Mn(2+)</name>
        <dbReference type="ChEBI" id="CHEBI:29035"/>
    </ligand>
</feature>
<dbReference type="EMBL" id="QJKJ01008389">
    <property type="protein sequence ID" value="RDX79926.1"/>
    <property type="molecule type" value="Genomic_DNA"/>
</dbReference>
<feature type="transmembrane region" description="Helical" evidence="10">
    <location>
        <begin position="145"/>
        <end position="164"/>
    </location>
</feature>
<dbReference type="InterPro" id="IPR005150">
    <property type="entry name" value="Cellulose_synth"/>
</dbReference>
<reference evidence="11" key="1">
    <citation type="submission" date="2018-05" db="EMBL/GenBank/DDBJ databases">
        <title>Draft genome of Mucuna pruriens seed.</title>
        <authorList>
            <person name="Nnadi N.E."/>
            <person name="Vos R."/>
            <person name="Hasami M.H."/>
            <person name="Devisetty U.K."/>
            <person name="Aguiy J.C."/>
        </authorList>
    </citation>
    <scope>NUCLEOTIDE SEQUENCE [LARGE SCALE GENOMIC DNA]</scope>
    <source>
        <strain evidence="11">JCA_2017</strain>
    </source>
</reference>
<evidence type="ECO:0000256" key="9">
    <source>
        <dbReference type="PIRSR" id="PIRSR605150-3"/>
    </source>
</evidence>
<gene>
    <name evidence="11" type="primary">CESA4</name>
    <name evidence="11" type="ORF">CR513_39591</name>
</gene>
<keyword evidence="3" id="KW-0808">Transferase</keyword>
<evidence type="ECO:0000256" key="6">
    <source>
        <dbReference type="ARBA" id="ARBA00023136"/>
    </source>
</evidence>
<feature type="binding site" evidence="8">
    <location>
        <position position="239"/>
    </location>
    <ligand>
        <name>UDP-alpha-D-glucose</name>
        <dbReference type="ChEBI" id="CHEBI:58885"/>
    </ligand>
</feature>
<accession>A0A371FNN5</accession>
<evidence type="ECO:0000256" key="7">
    <source>
        <dbReference type="ARBA" id="ARBA00023316"/>
    </source>
</evidence>
<comment type="caution">
    <text evidence="11">The sequence shown here is derived from an EMBL/GenBank/DDBJ whole genome shotgun (WGS) entry which is preliminary data.</text>
</comment>
<evidence type="ECO:0000256" key="10">
    <source>
        <dbReference type="SAM" id="Phobius"/>
    </source>
</evidence>
<dbReference type="GO" id="GO:0016020">
    <property type="term" value="C:membrane"/>
    <property type="evidence" value="ECO:0007669"/>
    <property type="project" value="InterPro"/>
</dbReference>
<keyword evidence="5 10" id="KW-1133">Transmembrane helix</keyword>
<dbReference type="GO" id="GO:0016760">
    <property type="term" value="F:cellulose synthase (UDP-forming) activity"/>
    <property type="evidence" value="ECO:0007669"/>
    <property type="project" value="InterPro"/>
</dbReference>
<keyword evidence="6 10" id="KW-0472">Membrane</keyword>
<dbReference type="GO" id="GO:0012505">
    <property type="term" value="C:endomembrane system"/>
    <property type="evidence" value="ECO:0007669"/>
    <property type="project" value="UniProtKB-SubCell"/>
</dbReference>
<evidence type="ECO:0000256" key="1">
    <source>
        <dbReference type="ARBA" id="ARBA00004308"/>
    </source>
</evidence>
<dbReference type="PANTHER" id="PTHR13301">
    <property type="entry name" value="X-BOX TRANSCRIPTION FACTOR-RELATED"/>
    <property type="match status" value="1"/>
</dbReference>
<evidence type="ECO:0000256" key="4">
    <source>
        <dbReference type="ARBA" id="ARBA00022692"/>
    </source>
</evidence>
<feature type="binding site" evidence="8">
    <location>
        <position position="210"/>
    </location>
    <ligand>
        <name>UDP-alpha-D-glucose</name>
        <dbReference type="ChEBI" id="CHEBI:58885"/>
    </ligand>
</feature>
<evidence type="ECO:0000256" key="5">
    <source>
        <dbReference type="ARBA" id="ARBA00022989"/>
    </source>
</evidence>
<evidence type="ECO:0000256" key="8">
    <source>
        <dbReference type="PIRSR" id="PIRSR605150-2"/>
    </source>
</evidence>
<dbReference type="OrthoDB" id="72851at2759"/>
<evidence type="ECO:0000313" key="11">
    <source>
        <dbReference type="EMBL" id="RDX79926.1"/>
    </source>
</evidence>
<keyword evidence="2" id="KW-0328">Glycosyltransferase</keyword>
<evidence type="ECO:0000256" key="3">
    <source>
        <dbReference type="ARBA" id="ARBA00022679"/>
    </source>
</evidence>
<dbReference type="STRING" id="157652.A0A371FNN5"/>
<feature type="binding site" evidence="8">
    <location>
        <position position="209"/>
    </location>
    <ligand>
        <name>UDP-alpha-D-glucose</name>
        <dbReference type="ChEBI" id="CHEBI:58885"/>
    </ligand>
</feature>
<proteinExistence type="predicted"/>
<name>A0A371FNN5_MUCPR</name>
<keyword evidence="7" id="KW-0961">Cell wall biogenesis/degradation</keyword>